<comment type="caution">
    <text evidence="2">The sequence shown here is derived from an EMBL/GenBank/DDBJ whole genome shotgun (WGS) entry which is preliminary data.</text>
</comment>
<proteinExistence type="predicted"/>
<evidence type="ECO:0000313" key="2">
    <source>
        <dbReference type="EMBL" id="KGG49981.1"/>
    </source>
</evidence>
<dbReference type="InterPro" id="IPR042470">
    <property type="entry name" value="RMI1_N_C_sf"/>
</dbReference>
<dbReference type="AlphaFoldDB" id="A0A098VQJ1"/>
<dbReference type="Gene3D" id="2.40.50.770">
    <property type="entry name" value="RecQ-mediated genome instability protein Rmi1, C-terminal domain"/>
    <property type="match status" value="1"/>
</dbReference>
<protein>
    <recommendedName>
        <fullName evidence="1">RecQ mediated genome instability protein 1 OB-fold domain-containing protein</fullName>
    </recommendedName>
</protein>
<sequence length="227" mass="25820">MLQQITNWGAWAIPDWIQMCRAMCDKTRHVEYHFEFDASRCSDEDKFMLAQLIFCNHLGPISLNRFSFTKDSILDTFVIAQVGDCINISESLYSQMEELTANQEGHMPQNRIIVQDEDHALDSEASSYKRTERLPLNGALLVKNIHRVLRISASDGENVIECVDLDGIFRNSAPAYGSKIALFPGLERQRDILLLRAKYVFHLGGRACRDSSAADKFTFLSNKLKGR</sequence>
<dbReference type="VEuPathDB" id="MicrosporidiaDB:DI09_97p40"/>
<dbReference type="EMBL" id="JMKJ01000609">
    <property type="protein sequence ID" value="KGG49981.1"/>
    <property type="molecule type" value="Genomic_DNA"/>
</dbReference>
<gene>
    <name evidence="2" type="ORF">DI09_97p40</name>
</gene>
<feature type="domain" description="RecQ mediated genome instability protein 1 OB-fold" evidence="1">
    <location>
        <begin position="71"/>
        <end position="206"/>
    </location>
</feature>
<dbReference type="Proteomes" id="UP000029725">
    <property type="component" value="Unassembled WGS sequence"/>
</dbReference>
<name>A0A098VQJ1_9MICR</name>
<dbReference type="HOGENOM" id="CLU_1219953_0_0_1"/>
<dbReference type="Pfam" id="PF08585">
    <property type="entry name" value="RMI1_N_C"/>
    <property type="match status" value="1"/>
</dbReference>
<keyword evidence="3" id="KW-1185">Reference proteome</keyword>
<dbReference type="InterPro" id="IPR013894">
    <property type="entry name" value="RMI1_OB"/>
</dbReference>
<reference evidence="2 3" key="1">
    <citation type="submission" date="2014-04" db="EMBL/GenBank/DDBJ databases">
        <title>A new species of microsporidia sheds light on the evolution of extreme parasitism.</title>
        <authorList>
            <person name="Haag K.L."/>
            <person name="James T.Y."/>
            <person name="Larsson R."/>
            <person name="Schaer T.M."/>
            <person name="Refardt D."/>
            <person name="Pombert J.-F."/>
            <person name="Ebert D."/>
        </authorList>
    </citation>
    <scope>NUCLEOTIDE SEQUENCE [LARGE SCALE GENOMIC DNA]</scope>
    <source>
        <strain evidence="2 3">UGP3</strain>
        <tissue evidence="2">Spores</tissue>
    </source>
</reference>
<organism evidence="2 3">
    <name type="scientific">Mitosporidium daphniae</name>
    <dbReference type="NCBI Taxonomy" id="1485682"/>
    <lineage>
        <taxon>Eukaryota</taxon>
        <taxon>Fungi</taxon>
        <taxon>Fungi incertae sedis</taxon>
        <taxon>Microsporidia</taxon>
        <taxon>Mitosporidium</taxon>
    </lineage>
</organism>
<evidence type="ECO:0000313" key="3">
    <source>
        <dbReference type="Proteomes" id="UP000029725"/>
    </source>
</evidence>
<accession>A0A098VQJ1</accession>
<dbReference type="RefSeq" id="XP_013236417.1">
    <property type="nucleotide sequence ID" value="XM_013380963.1"/>
</dbReference>
<dbReference type="GeneID" id="25261131"/>
<evidence type="ECO:0000259" key="1">
    <source>
        <dbReference type="Pfam" id="PF08585"/>
    </source>
</evidence>